<feature type="domain" description="Fibronectin type-III" evidence="4">
    <location>
        <begin position="332"/>
        <end position="429"/>
    </location>
</feature>
<evidence type="ECO:0000259" key="4">
    <source>
        <dbReference type="PROSITE" id="PS50853"/>
    </source>
</evidence>
<feature type="domain" description="Fibronectin type-III" evidence="4">
    <location>
        <begin position="816"/>
        <end position="916"/>
    </location>
</feature>
<feature type="domain" description="Fibronectin type-III" evidence="4">
    <location>
        <begin position="523"/>
        <end position="619"/>
    </location>
</feature>
<dbReference type="EMBL" id="JAKMXF010000022">
    <property type="protein sequence ID" value="KAI6661021.1"/>
    <property type="molecule type" value="Genomic_DNA"/>
</dbReference>
<dbReference type="SMART" id="SM00060">
    <property type="entry name" value="FN3"/>
    <property type="match status" value="8"/>
</dbReference>
<reference evidence="5 6" key="1">
    <citation type="journal article" date="2023" name="BMC Biol.">
        <title>The compact genome of the sponge Oopsacas minuta (Hexactinellida) is lacking key metazoan core genes.</title>
        <authorList>
            <person name="Santini S."/>
            <person name="Schenkelaars Q."/>
            <person name="Jourda C."/>
            <person name="Duchesne M."/>
            <person name="Belahbib H."/>
            <person name="Rocher C."/>
            <person name="Selva M."/>
            <person name="Riesgo A."/>
            <person name="Vervoort M."/>
            <person name="Leys S.P."/>
            <person name="Kodjabachian L."/>
            <person name="Le Bivic A."/>
            <person name="Borchiellini C."/>
            <person name="Claverie J.M."/>
            <person name="Renard E."/>
        </authorList>
    </citation>
    <scope>NUCLEOTIDE SEQUENCE [LARGE SCALE GENOMIC DNA]</scope>
    <source>
        <strain evidence="5">SPO-2</strain>
    </source>
</reference>
<feature type="domain" description="VWFA" evidence="3">
    <location>
        <begin position="43"/>
        <end position="224"/>
    </location>
</feature>
<protein>
    <submittedName>
        <fullName evidence="5">Uncharacterized protein</fullName>
    </submittedName>
</protein>
<feature type="domain" description="Fibronectin type-III" evidence="4">
    <location>
        <begin position="234"/>
        <end position="330"/>
    </location>
</feature>
<dbReference type="InterPro" id="IPR002035">
    <property type="entry name" value="VWF_A"/>
</dbReference>
<evidence type="ECO:0000313" key="6">
    <source>
        <dbReference type="Proteomes" id="UP001165289"/>
    </source>
</evidence>
<dbReference type="InterPro" id="IPR036116">
    <property type="entry name" value="FN3_sf"/>
</dbReference>
<dbReference type="Pfam" id="PF00092">
    <property type="entry name" value="VWA"/>
    <property type="match status" value="1"/>
</dbReference>
<keyword evidence="2" id="KW-0812">Transmembrane</keyword>
<feature type="domain" description="Fibronectin type-III" evidence="4">
    <location>
        <begin position="431"/>
        <end position="518"/>
    </location>
</feature>
<dbReference type="SUPFAM" id="SSF53300">
    <property type="entry name" value="vWA-like"/>
    <property type="match status" value="1"/>
</dbReference>
<keyword evidence="2" id="KW-1133">Transmembrane helix</keyword>
<sequence length="1082" mass="116826">MAISFRLVAISFRVVDISFRVVDISFRVVEISFFSFRQCPRLRVFFEIDSSLSVTQSNFNDEIRLVRSLINGIRHSTGSEAGFIPFNSQVILSSLSALSTDLESQLSRLSALALSTENTSLTNALIYANESVFTEITMSTVPQNVLVLLTDDVDSTADDMELSALSASLTNDKATIVIVVAFENIINTAQLGLIASPAPGDVNLQLFPDSGTAADNFQNIFTDTGICNAVPLEAPINPRVALFESRSLRIEWTLPSSPVTAFRVCYTTNTNANLNNVCENSVDTGISSSSQSINNLTPFTVYRYTVFSINNNLELGSALQNAVTDQEGSDVPVRFITAQVLSFNSVTVTWEDPVLLGRNGVITEYEVCYLPVGREICEPLVIVNQAILTHTTTALMANTEYIVRITPLTSAADQPRGMANEESFTTPRFPQILLLTAEVISATEIVVEWARPVYSVLNYRLTATNGANVVTVLPLESYTNFTLNNLSPFTEYTIEIVAITSNGASLPSNNLTALTFEAAPTGTVQNLIANGANPTSIQVNFTEPPMDQWNGVLLSYVICVRAIQGTSCIRRVSVEYAPSVSIEIDGLVSDTPYNVSVIAINGVDIGPEIYTLTSTPAANIPPVFNLRGEQTGAREISLQWENPPEASDATLVGGIRVCYGMVGSDCQSQVDLAATETSTEITLPEPISPYFIAVSLVTPTGSRGEADTILVAIEIVEVSSLRADAVSANEIVIVWTAPIVPLDFTLLSYSVYVNPVGDSTSAIFLSVDSDTLTTVVEGLGPDTEYEVTVFPVILEDFFIRNQTRSATTFQAAPENAPATVCVDFALSTALRISWTEPIAPNGPVLAYEIMYEGTEVDTRGIRLINASINPMLFGTQMFTTLSGLEEGETYLINVRIIYYDGSRALSLQVQGTTLEDVPGSPVTDLVAITNDDSLLVTWLPPPLLYRNGLISSYDIICHYTDANGLNAYTINIVDGQETSARLYNLPVQTTCNITVTPYTLIGAGPSSDGVSAGTQEALNIGLLCNDFRISLSVITVFSAVLIVIIIVLAAVIIIGCLKNNKRDDLPPPGMELYAHPNAPKLP</sequence>
<evidence type="ECO:0000313" key="5">
    <source>
        <dbReference type="EMBL" id="KAI6661021.1"/>
    </source>
</evidence>
<dbReference type="GO" id="GO:0005576">
    <property type="term" value="C:extracellular region"/>
    <property type="evidence" value="ECO:0007669"/>
    <property type="project" value="UniProtKB-SubCell"/>
</dbReference>
<dbReference type="InterPro" id="IPR036465">
    <property type="entry name" value="vWFA_dom_sf"/>
</dbReference>
<evidence type="ECO:0000256" key="2">
    <source>
        <dbReference type="SAM" id="Phobius"/>
    </source>
</evidence>
<feature type="domain" description="Fibronectin type-III" evidence="4">
    <location>
        <begin position="918"/>
        <end position="1017"/>
    </location>
</feature>
<keyword evidence="6" id="KW-1185">Reference proteome</keyword>
<dbReference type="SUPFAM" id="SSF49265">
    <property type="entry name" value="Fibronectin type III"/>
    <property type="match status" value="5"/>
</dbReference>
<dbReference type="PROSITE" id="PS50234">
    <property type="entry name" value="VWFA"/>
    <property type="match status" value="1"/>
</dbReference>
<dbReference type="Pfam" id="PF00041">
    <property type="entry name" value="fn3"/>
    <property type="match status" value="5"/>
</dbReference>
<dbReference type="CDD" id="cd00063">
    <property type="entry name" value="FN3"/>
    <property type="match status" value="7"/>
</dbReference>
<evidence type="ECO:0000259" key="3">
    <source>
        <dbReference type="PROSITE" id="PS50234"/>
    </source>
</evidence>
<dbReference type="Gene3D" id="2.60.40.10">
    <property type="entry name" value="Immunoglobulins"/>
    <property type="match status" value="8"/>
</dbReference>
<dbReference type="InterPro" id="IPR050713">
    <property type="entry name" value="RTP_Phos/Ushers"/>
</dbReference>
<feature type="domain" description="Fibronectin type-III" evidence="4">
    <location>
        <begin position="717"/>
        <end position="814"/>
    </location>
</feature>
<dbReference type="PANTHER" id="PTHR46957">
    <property type="entry name" value="CYTOKINE RECEPTOR"/>
    <property type="match status" value="1"/>
</dbReference>
<dbReference type="Gene3D" id="3.40.50.410">
    <property type="entry name" value="von Willebrand factor, type A domain"/>
    <property type="match status" value="1"/>
</dbReference>
<name>A0AAV7KIP9_9METZ</name>
<dbReference type="PROSITE" id="PS50853">
    <property type="entry name" value="FN3"/>
    <property type="match status" value="7"/>
</dbReference>
<evidence type="ECO:0000256" key="1">
    <source>
        <dbReference type="ARBA" id="ARBA00004239"/>
    </source>
</evidence>
<dbReference type="InterPro" id="IPR003961">
    <property type="entry name" value="FN3_dom"/>
</dbReference>
<dbReference type="PANTHER" id="PTHR46957:SF3">
    <property type="entry name" value="CYTOKINE RECEPTOR"/>
    <property type="match status" value="1"/>
</dbReference>
<gene>
    <name evidence="5" type="ORF">LOD99_13744</name>
</gene>
<dbReference type="InterPro" id="IPR013783">
    <property type="entry name" value="Ig-like_fold"/>
</dbReference>
<dbReference type="AlphaFoldDB" id="A0AAV7KIP9"/>
<dbReference type="Proteomes" id="UP001165289">
    <property type="component" value="Unassembled WGS sequence"/>
</dbReference>
<dbReference type="SMART" id="SM00327">
    <property type="entry name" value="VWA"/>
    <property type="match status" value="1"/>
</dbReference>
<accession>A0AAV7KIP9</accession>
<comment type="caution">
    <text evidence="5">The sequence shown here is derived from an EMBL/GenBank/DDBJ whole genome shotgun (WGS) entry which is preliminary data.</text>
</comment>
<proteinExistence type="predicted"/>
<comment type="subcellular location">
    <subcellularLocation>
        <location evidence="1">Secreted</location>
        <location evidence="1">Extracellular space</location>
    </subcellularLocation>
</comment>
<keyword evidence="2" id="KW-0472">Membrane</keyword>
<dbReference type="GO" id="GO:0016020">
    <property type="term" value="C:membrane"/>
    <property type="evidence" value="ECO:0007669"/>
    <property type="project" value="UniProtKB-SubCell"/>
</dbReference>
<organism evidence="5 6">
    <name type="scientific">Oopsacas minuta</name>
    <dbReference type="NCBI Taxonomy" id="111878"/>
    <lineage>
        <taxon>Eukaryota</taxon>
        <taxon>Metazoa</taxon>
        <taxon>Porifera</taxon>
        <taxon>Hexactinellida</taxon>
        <taxon>Hexasterophora</taxon>
        <taxon>Lyssacinosida</taxon>
        <taxon>Leucopsacidae</taxon>
        <taxon>Oopsacas</taxon>
    </lineage>
</organism>
<feature type="transmembrane region" description="Helical" evidence="2">
    <location>
        <begin position="1029"/>
        <end position="1057"/>
    </location>
</feature>